<evidence type="ECO:0000256" key="4">
    <source>
        <dbReference type="ARBA" id="ARBA00022475"/>
    </source>
</evidence>
<gene>
    <name evidence="13" type="ORF">QYT958_LOCUS3945</name>
</gene>
<evidence type="ECO:0008006" key="15">
    <source>
        <dbReference type="Google" id="ProtNLM"/>
    </source>
</evidence>
<feature type="region of interest" description="Disordered" evidence="11">
    <location>
        <begin position="1"/>
        <end position="109"/>
    </location>
</feature>
<name>A0A820UYD6_9BILA</name>
<evidence type="ECO:0000256" key="7">
    <source>
        <dbReference type="ARBA" id="ARBA00022989"/>
    </source>
</evidence>
<dbReference type="PANTHER" id="PTHR21522:SF32">
    <property type="entry name" value="OTOPETRIN-2"/>
    <property type="match status" value="1"/>
</dbReference>
<dbReference type="AlphaFoldDB" id="A0A820UYD6"/>
<keyword evidence="7 12" id="KW-1133">Transmembrane helix</keyword>
<keyword evidence="3" id="KW-0813">Transport</keyword>
<sequence length="747" mass="84478">MTQYSTPYTRQQPSRSLTSHNDDSLILQQNYSSVRAAVSNFDMPQKPTSSTSAHPHQYPPPLPSRSFVPISARKNHTDYDSETPPSSVGSANSDRLRQTESRVNNVSTKNPIVENSNLLTKPIRSAPKIDNQTAKQSKPIYSRRRTPPPIPTNSQDQRTFRRDRTNDAIYINHGGEFDEVQVNDLYELQDESDMDDSGTFTAVAKPAFVSREPPILLSTQTHDNGRSKIITNGYRQKDERSVQKLSSQSKNIDMDSIGLEIPEPTKTSRKHTVSHNELIYDHRSNVQRAPFDTINYEQNQNQIDKQYEDRSTIAMYRPPPPPPLPPLSAPLSPFRRGQQQRFAEGETHVYIPERHFPSSNFLLGIGALLAVFILCMVLVLAIREDETKLRTTMQLVYSYVYLVSIIWMVWYETTNDGDNSTVIVVSFIKAISSAASTNSSKGTSTYELFTRIESTMNVYLYPCLIEYSLISLTVFFLMWKNVGKTREPSLLRFSDRHIFTVNCSRASRGLLGGGIILLVTILTLIPTYLLGEDAISVTHITELVLLFVSLFFVGISFLQTTKLYHDPHAHVDAFDRVLILITTVGDFAYSFFGLFASIFGEQSASKLPLAVEISIGLLAILQTFFQSGFILDTLHRRTRTKEEIRNKPGREAVTALLLINLSIWLHDSLSAKKVRLNPIQVQYYDAGTWAIIQAFTSPLSIFYRFHSSVCLADIWQEVYLDNDRTKSIGALGNPSSRHMSDNHETEH</sequence>
<feature type="transmembrane region" description="Helical" evidence="12">
    <location>
        <begin position="543"/>
        <end position="565"/>
    </location>
</feature>
<dbReference type="Pfam" id="PF03189">
    <property type="entry name" value="Otopetrin"/>
    <property type="match status" value="1"/>
</dbReference>
<keyword evidence="8" id="KW-0406">Ion transport</keyword>
<evidence type="ECO:0000256" key="3">
    <source>
        <dbReference type="ARBA" id="ARBA00022448"/>
    </source>
</evidence>
<feature type="transmembrane region" description="Helical" evidence="12">
    <location>
        <begin position="611"/>
        <end position="631"/>
    </location>
</feature>
<comment type="subcellular location">
    <subcellularLocation>
        <location evidence="1">Cell membrane</location>
        <topology evidence="1">Multi-pass membrane protein</topology>
    </subcellularLocation>
</comment>
<evidence type="ECO:0000256" key="6">
    <source>
        <dbReference type="ARBA" id="ARBA00022781"/>
    </source>
</evidence>
<dbReference type="InterPro" id="IPR004878">
    <property type="entry name" value="Otopetrin"/>
</dbReference>
<evidence type="ECO:0000256" key="1">
    <source>
        <dbReference type="ARBA" id="ARBA00004651"/>
    </source>
</evidence>
<evidence type="ECO:0000256" key="2">
    <source>
        <dbReference type="ARBA" id="ARBA00006513"/>
    </source>
</evidence>
<protein>
    <recommendedName>
        <fullName evidence="15">Otopetrin</fullName>
    </recommendedName>
</protein>
<dbReference type="GO" id="GO:0015252">
    <property type="term" value="F:proton channel activity"/>
    <property type="evidence" value="ECO:0007669"/>
    <property type="project" value="InterPro"/>
</dbReference>
<evidence type="ECO:0000313" key="13">
    <source>
        <dbReference type="EMBL" id="CAF4492093.1"/>
    </source>
</evidence>
<evidence type="ECO:0000256" key="12">
    <source>
        <dbReference type="SAM" id="Phobius"/>
    </source>
</evidence>
<keyword evidence="10" id="KW-0407">Ion channel</keyword>
<evidence type="ECO:0000256" key="10">
    <source>
        <dbReference type="ARBA" id="ARBA00023303"/>
    </source>
</evidence>
<organism evidence="13 14">
    <name type="scientific">Rotaria socialis</name>
    <dbReference type="NCBI Taxonomy" id="392032"/>
    <lineage>
        <taxon>Eukaryota</taxon>
        <taxon>Metazoa</taxon>
        <taxon>Spiralia</taxon>
        <taxon>Gnathifera</taxon>
        <taxon>Rotifera</taxon>
        <taxon>Eurotatoria</taxon>
        <taxon>Bdelloidea</taxon>
        <taxon>Philodinida</taxon>
        <taxon>Philodinidae</taxon>
        <taxon>Rotaria</taxon>
    </lineage>
</organism>
<evidence type="ECO:0000256" key="9">
    <source>
        <dbReference type="ARBA" id="ARBA00023136"/>
    </source>
</evidence>
<dbReference type="GO" id="GO:0005886">
    <property type="term" value="C:plasma membrane"/>
    <property type="evidence" value="ECO:0007669"/>
    <property type="project" value="UniProtKB-SubCell"/>
</dbReference>
<keyword evidence="4" id="KW-1003">Cell membrane</keyword>
<feature type="compositionally biased region" description="Polar residues" evidence="11">
    <location>
        <begin position="1"/>
        <end position="19"/>
    </location>
</feature>
<feature type="transmembrane region" description="Helical" evidence="12">
    <location>
        <begin position="577"/>
        <end position="599"/>
    </location>
</feature>
<feature type="transmembrane region" description="Helical" evidence="12">
    <location>
        <begin position="361"/>
        <end position="382"/>
    </location>
</feature>
<feature type="transmembrane region" description="Helical" evidence="12">
    <location>
        <begin position="458"/>
        <end position="479"/>
    </location>
</feature>
<accession>A0A820UYD6</accession>
<keyword evidence="6" id="KW-0375">Hydrogen ion transport</keyword>
<feature type="region of interest" description="Disordered" evidence="11">
    <location>
        <begin position="123"/>
        <end position="157"/>
    </location>
</feature>
<feature type="transmembrane region" description="Helical" evidence="12">
    <location>
        <begin position="394"/>
        <end position="411"/>
    </location>
</feature>
<feature type="compositionally biased region" description="Polar residues" evidence="11">
    <location>
        <begin position="83"/>
        <end position="93"/>
    </location>
</feature>
<dbReference type="Proteomes" id="UP000663848">
    <property type="component" value="Unassembled WGS sequence"/>
</dbReference>
<evidence type="ECO:0000256" key="11">
    <source>
        <dbReference type="SAM" id="MobiDB-lite"/>
    </source>
</evidence>
<proteinExistence type="inferred from homology"/>
<evidence type="ECO:0000256" key="5">
    <source>
        <dbReference type="ARBA" id="ARBA00022692"/>
    </source>
</evidence>
<feature type="transmembrane region" description="Helical" evidence="12">
    <location>
        <begin position="510"/>
        <end position="531"/>
    </location>
</feature>
<dbReference type="PANTHER" id="PTHR21522">
    <property type="entry name" value="PROTON CHANNEL OTOP"/>
    <property type="match status" value="1"/>
</dbReference>
<keyword evidence="9 12" id="KW-0472">Membrane</keyword>
<evidence type="ECO:0000313" key="14">
    <source>
        <dbReference type="Proteomes" id="UP000663848"/>
    </source>
</evidence>
<keyword evidence="5 12" id="KW-0812">Transmembrane</keyword>
<comment type="similarity">
    <text evidence="2">Belongs to the otopetrin family.</text>
</comment>
<comment type="caution">
    <text evidence="13">The sequence shown here is derived from an EMBL/GenBank/DDBJ whole genome shotgun (WGS) entry which is preliminary data.</text>
</comment>
<feature type="compositionally biased region" description="Pro residues" evidence="11">
    <location>
        <begin position="319"/>
        <end position="328"/>
    </location>
</feature>
<dbReference type="EMBL" id="CAJOBR010000291">
    <property type="protein sequence ID" value="CAF4492093.1"/>
    <property type="molecule type" value="Genomic_DNA"/>
</dbReference>
<evidence type="ECO:0000256" key="8">
    <source>
        <dbReference type="ARBA" id="ARBA00023065"/>
    </source>
</evidence>
<feature type="region of interest" description="Disordered" evidence="11">
    <location>
        <begin position="319"/>
        <end position="338"/>
    </location>
</feature>
<reference evidence="13" key="1">
    <citation type="submission" date="2021-02" db="EMBL/GenBank/DDBJ databases">
        <authorList>
            <person name="Nowell W R."/>
        </authorList>
    </citation>
    <scope>NUCLEOTIDE SEQUENCE</scope>
</reference>